<dbReference type="OrthoDB" id="3403858at2"/>
<gene>
    <name evidence="3" type="ORF">LX16_4523</name>
</gene>
<sequence>MRHIASLLAGIVIAPLAWLLIGAGQIGLNPSTYADYDGAPDRLVAIVMFAAAGILLGLLAVTRLSPAGPVLVGVVFVAGFALFRADVFTITLPEATTGFMLPRESVGVAGESGLIVAVAALLLMSAVVPARWRGRGEPEREDLDTASLAGTTLSPGDTDTPAGGYDRTLEVPADQHGYDDRPVNPFDTSGDYGAGQTQPQPAARSPYADDAYGQEDYDYDGRTATAAPPRYGDQHHDDGGYRR</sequence>
<evidence type="ECO:0000313" key="4">
    <source>
        <dbReference type="Proteomes" id="UP000321617"/>
    </source>
</evidence>
<protein>
    <submittedName>
        <fullName evidence="3">Uncharacterized protein</fullName>
    </submittedName>
</protein>
<feature type="compositionally biased region" description="Basic and acidic residues" evidence="1">
    <location>
        <begin position="232"/>
        <end position="243"/>
    </location>
</feature>
<evidence type="ECO:0000256" key="1">
    <source>
        <dbReference type="SAM" id="MobiDB-lite"/>
    </source>
</evidence>
<accession>A0A562URS1</accession>
<reference evidence="3 4" key="1">
    <citation type="journal article" date="2013" name="Stand. Genomic Sci.">
        <title>Genomic Encyclopedia of Type Strains, Phase I: The one thousand microbial genomes (KMG-I) project.</title>
        <authorList>
            <person name="Kyrpides N.C."/>
            <person name="Woyke T."/>
            <person name="Eisen J.A."/>
            <person name="Garrity G."/>
            <person name="Lilburn T.G."/>
            <person name="Beck B.J."/>
            <person name="Whitman W.B."/>
            <person name="Hugenholtz P."/>
            <person name="Klenk H.P."/>
        </authorList>
    </citation>
    <scope>NUCLEOTIDE SEQUENCE [LARGE SCALE GENOMIC DNA]</scope>
    <source>
        <strain evidence="3 4">DSM 45044</strain>
    </source>
</reference>
<dbReference type="RefSeq" id="WP_147142769.1">
    <property type="nucleotide sequence ID" value="NZ_BAABIJ010000004.1"/>
</dbReference>
<keyword evidence="2" id="KW-1133">Transmembrane helix</keyword>
<feature type="transmembrane region" description="Helical" evidence="2">
    <location>
        <begin position="70"/>
        <end position="92"/>
    </location>
</feature>
<feature type="compositionally biased region" description="Polar residues" evidence="1">
    <location>
        <begin position="148"/>
        <end position="157"/>
    </location>
</feature>
<feature type="region of interest" description="Disordered" evidence="1">
    <location>
        <begin position="134"/>
        <end position="243"/>
    </location>
</feature>
<evidence type="ECO:0000313" key="3">
    <source>
        <dbReference type="EMBL" id="TWJ08298.1"/>
    </source>
</evidence>
<dbReference type="Proteomes" id="UP000321617">
    <property type="component" value="Unassembled WGS sequence"/>
</dbReference>
<organism evidence="3 4">
    <name type="scientific">Stackebrandtia albiflava</name>
    <dbReference type="NCBI Taxonomy" id="406432"/>
    <lineage>
        <taxon>Bacteria</taxon>
        <taxon>Bacillati</taxon>
        <taxon>Actinomycetota</taxon>
        <taxon>Actinomycetes</taxon>
        <taxon>Glycomycetales</taxon>
        <taxon>Glycomycetaceae</taxon>
        <taxon>Stackebrandtia</taxon>
    </lineage>
</organism>
<name>A0A562URS1_9ACTN</name>
<keyword evidence="2" id="KW-0812">Transmembrane</keyword>
<dbReference type="AlphaFoldDB" id="A0A562URS1"/>
<keyword evidence="2" id="KW-0472">Membrane</keyword>
<feature type="transmembrane region" description="Helical" evidence="2">
    <location>
        <begin position="112"/>
        <end position="130"/>
    </location>
</feature>
<comment type="caution">
    <text evidence="3">The sequence shown here is derived from an EMBL/GenBank/DDBJ whole genome shotgun (WGS) entry which is preliminary data.</text>
</comment>
<dbReference type="EMBL" id="VLLL01000008">
    <property type="protein sequence ID" value="TWJ08298.1"/>
    <property type="molecule type" value="Genomic_DNA"/>
</dbReference>
<keyword evidence="4" id="KW-1185">Reference proteome</keyword>
<feature type="transmembrane region" description="Helical" evidence="2">
    <location>
        <begin position="43"/>
        <end position="61"/>
    </location>
</feature>
<evidence type="ECO:0000256" key="2">
    <source>
        <dbReference type="SAM" id="Phobius"/>
    </source>
</evidence>
<proteinExistence type="predicted"/>